<evidence type="ECO:0000313" key="5">
    <source>
        <dbReference type="Proteomes" id="UP000215383"/>
    </source>
</evidence>
<reference evidence="4 5" key="1">
    <citation type="submission" date="2017-06" db="EMBL/GenBank/DDBJ databases">
        <authorList>
            <consortium name="Pathogen Informatics"/>
        </authorList>
    </citation>
    <scope>NUCLEOTIDE SEQUENCE [LARGE SCALE GENOMIC DNA]</scope>
    <source>
        <strain evidence="4 5">NCTC10570</strain>
    </source>
</reference>
<dbReference type="GO" id="GO:0006004">
    <property type="term" value="P:fucose metabolic process"/>
    <property type="evidence" value="ECO:0007669"/>
    <property type="project" value="InterPro"/>
</dbReference>
<sequence length="443" mass="48938">MAIKAVFVPLARTTFYMPSAEENFSKSVQLLKNIFENIKVPDSLITEPSDLSKYLDEVSEPDLIIYQCTTFIGSEFMYEIMRKSKCPVLIWATREPSIDGTRLKLNSLTGAFSAGNSVYTQNRDFDFIFGNPDEDSVVESLTKYNKAITLINSLKELIIGVVGNQPAGFGFGNVNETDLIGTLGSRVARIEAAAIMDMAKNYTKEEVAEDLAELNACTINTNIPDENMEKYARLHKAFKTFVDENNIGALASRCWPDFFTGFGAPVCAVLSILNDNNIAASCETDIGGAISMFIGSKLTEQATYFGDPVAIDEECDSIVYWHCGAGASTLANKSCGAKLGVHPNRKIGPVMDFGLKSGEVTVIRLGKDQNGYRMFMYKGEALDEPQKFYGTSVTVKPQGGKAAEYVKKFVNDGWEPHFVVVYGDITKEIEIMCKLLKIRLFKY</sequence>
<dbReference type="GeneID" id="78506535"/>
<gene>
    <name evidence="4" type="ORF">SAMEA4364220_00504</name>
</gene>
<keyword evidence="5" id="KW-1185">Reference proteome</keyword>
<dbReference type="InterPro" id="IPR015888">
    <property type="entry name" value="Fuc_isomerase_C"/>
</dbReference>
<evidence type="ECO:0000256" key="2">
    <source>
        <dbReference type="ARBA" id="ARBA00023277"/>
    </source>
</evidence>
<evidence type="ECO:0000256" key="1">
    <source>
        <dbReference type="ARBA" id="ARBA00023235"/>
    </source>
</evidence>
<dbReference type="AlphaFoldDB" id="A0A239TE29"/>
<dbReference type="Proteomes" id="UP000215383">
    <property type="component" value="Chromosome 1"/>
</dbReference>
<evidence type="ECO:0000259" key="3">
    <source>
        <dbReference type="Pfam" id="PF02952"/>
    </source>
</evidence>
<dbReference type="PANTHER" id="PTHR36120:SF1">
    <property type="entry name" value="L-FUCOSE ISOMERASE C-TERMINAL DOMAIN-CONTAINING PROTEIN"/>
    <property type="match status" value="1"/>
</dbReference>
<dbReference type="PANTHER" id="PTHR36120">
    <property type="entry name" value="FUCOSE ISOMERASE"/>
    <property type="match status" value="1"/>
</dbReference>
<protein>
    <submittedName>
        <fullName evidence="4">L-fucose isomerase and related proteins</fullName>
    </submittedName>
</protein>
<dbReference type="RefSeq" id="WP_027889323.1">
    <property type="nucleotide sequence ID" value="NZ_LT906446.1"/>
</dbReference>
<dbReference type="Pfam" id="PF02952">
    <property type="entry name" value="Fucose_iso_C"/>
    <property type="match status" value="1"/>
</dbReference>
<organism evidence="4 5">
    <name type="scientific">Megamonas hypermegale</name>
    <dbReference type="NCBI Taxonomy" id="158847"/>
    <lineage>
        <taxon>Bacteria</taxon>
        <taxon>Bacillati</taxon>
        <taxon>Bacillota</taxon>
        <taxon>Negativicutes</taxon>
        <taxon>Selenomonadales</taxon>
        <taxon>Selenomonadaceae</taxon>
        <taxon>Megamonas</taxon>
    </lineage>
</organism>
<proteinExistence type="predicted"/>
<dbReference type="GO" id="GO:0005737">
    <property type="term" value="C:cytoplasm"/>
    <property type="evidence" value="ECO:0007669"/>
    <property type="project" value="InterPro"/>
</dbReference>
<accession>A0A239TE29</accession>
<dbReference type="EMBL" id="LT906446">
    <property type="protein sequence ID" value="SNU95927.1"/>
    <property type="molecule type" value="Genomic_DNA"/>
</dbReference>
<feature type="domain" description="L-fucose isomerase C-terminal" evidence="3">
    <location>
        <begin position="356"/>
        <end position="440"/>
    </location>
</feature>
<name>A0A239TE29_9FIRM</name>
<dbReference type="eggNOG" id="COG2407">
    <property type="taxonomic scope" value="Bacteria"/>
</dbReference>
<dbReference type="GO" id="GO:0008736">
    <property type="term" value="F:L-fucose isomerase activity"/>
    <property type="evidence" value="ECO:0007669"/>
    <property type="project" value="InterPro"/>
</dbReference>
<keyword evidence="1 4" id="KW-0413">Isomerase</keyword>
<evidence type="ECO:0000313" key="4">
    <source>
        <dbReference type="EMBL" id="SNU95927.1"/>
    </source>
</evidence>
<dbReference type="SUPFAM" id="SSF53743">
    <property type="entry name" value="FucI/AraA N-terminal and middle domains"/>
    <property type="match status" value="1"/>
</dbReference>
<keyword evidence="2" id="KW-0119">Carbohydrate metabolism</keyword>
<dbReference type="InterPro" id="IPR009015">
    <property type="entry name" value="Fucose_isomerase_N/cen_sf"/>
</dbReference>